<sequence>MTTDQQFPPADDPVRERAQREYIGLFHIAERHGDTPERRARQAHPEMLEPYGAAKIVAGLAGGGFVTHPDEHAVDDTDIMAALTLMPKLRLEIDELEIMLLLAARRSGITWQHIASGLGLGSAQAARQRYDRLAQRTSSADGDVGDGDGAEPGGPTGTGG</sequence>
<dbReference type="RefSeq" id="WP_279404829.1">
    <property type="nucleotide sequence ID" value="NZ_CP178555.1"/>
</dbReference>
<gene>
    <name evidence="2" type="ORF">QBL07_19295</name>
</gene>
<evidence type="ECO:0000313" key="2">
    <source>
        <dbReference type="EMBL" id="MDG6782968.1"/>
    </source>
</evidence>
<comment type="caution">
    <text evidence="2">The sequence shown here is derived from an EMBL/GenBank/DDBJ whole genome shotgun (WGS) entry which is preliminary data.</text>
</comment>
<keyword evidence="2" id="KW-0614">Plasmid</keyword>
<reference evidence="2" key="1">
    <citation type="submission" date="2023-04" db="EMBL/GenBank/DDBJ databases">
        <title>Characterization and analysis of the complete genome of Gordonia rubripertincta 112, the degrader of aromatic and aliphatic compounds.</title>
        <authorList>
            <person name="Frantsuzova E."/>
            <person name="Bogun A."/>
            <person name="Delegan Y."/>
        </authorList>
    </citation>
    <scope>NUCLEOTIDE SEQUENCE</scope>
    <source>
        <strain evidence="2">112</strain>
        <plasmid evidence="2">p1517_part_1</plasmid>
    </source>
</reference>
<protein>
    <submittedName>
        <fullName evidence="2">DNA-binding protein</fullName>
    </submittedName>
</protein>
<dbReference type="AlphaFoldDB" id="A0AAW6RFB4"/>
<dbReference type="EMBL" id="JARUXG010000015">
    <property type="protein sequence ID" value="MDG6782968.1"/>
    <property type="molecule type" value="Genomic_DNA"/>
</dbReference>
<name>A0AAW6RFB4_GORRU</name>
<keyword evidence="2" id="KW-0238">DNA-binding</keyword>
<proteinExistence type="predicted"/>
<accession>A0AAW6RFB4</accession>
<organism evidence="2">
    <name type="scientific">Gordonia rubripertincta</name>
    <name type="common">Rhodococcus corallinus</name>
    <dbReference type="NCBI Taxonomy" id="36822"/>
    <lineage>
        <taxon>Bacteria</taxon>
        <taxon>Bacillati</taxon>
        <taxon>Actinomycetota</taxon>
        <taxon>Actinomycetes</taxon>
        <taxon>Mycobacteriales</taxon>
        <taxon>Gordoniaceae</taxon>
        <taxon>Gordonia</taxon>
    </lineage>
</organism>
<feature type="region of interest" description="Disordered" evidence="1">
    <location>
        <begin position="130"/>
        <end position="160"/>
    </location>
</feature>
<geneLocation type="plasmid" evidence="2">
    <name>p1517_part_1</name>
</geneLocation>
<evidence type="ECO:0000256" key="1">
    <source>
        <dbReference type="SAM" id="MobiDB-lite"/>
    </source>
</evidence>
<feature type="compositionally biased region" description="Gly residues" evidence="1">
    <location>
        <begin position="150"/>
        <end position="160"/>
    </location>
</feature>
<dbReference type="GO" id="GO:0003677">
    <property type="term" value="F:DNA binding"/>
    <property type="evidence" value="ECO:0007669"/>
    <property type="project" value="UniProtKB-KW"/>
</dbReference>